<sequence length="296" mass="32832">MKHTLLTITFLITLSFTSQAVSYDKANWYVSVDVSQVRSKIIPLLPQAKSARIQFSINKHLPPEVQQISLYGHSEVEDDLSLVINGDFATFELNNYINNLMYLVPAEEDITVALFDTHKYQGSLIEQYKVADDDESKAFYSAKINSDLIVVSLEQEEIKNWIDQKYNSHELKNSGLVSVLVNIESAMAHMGADLSSNRQSFNSAMFQKITQFSASVFESSEHLAIDAALSTADEATAKQLEQVLNGLIAMNALSNLDQDKPLMSALMSNLSISNQGNALLVSSQFALSLIPEINLD</sequence>
<name>A0A4R6XV46_9GAMM</name>
<reference evidence="2 3" key="1">
    <citation type="submission" date="2019-03" db="EMBL/GenBank/DDBJ databases">
        <title>Genomic Encyclopedia of Type Strains, Phase IV (KMG-IV): sequencing the most valuable type-strain genomes for metagenomic binning, comparative biology and taxonomic classification.</title>
        <authorList>
            <person name="Goeker M."/>
        </authorList>
    </citation>
    <scope>NUCLEOTIDE SEQUENCE [LARGE SCALE GENOMIC DNA]</scope>
    <source>
        <strain evidence="2 3">DSM 25488</strain>
    </source>
</reference>
<evidence type="ECO:0000313" key="3">
    <source>
        <dbReference type="Proteomes" id="UP000295724"/>
    </source>
</evidence>
<evidence type="ECO:0000313" key="2">
    <source>
        <dbReference type="EMBL" id="TDR23885.1"/>
    </source>
</evidence>
<protein>
    <submittedName>
        <fullName evidence="2">Uncharacterized protein</fullName>
    </submittedName>
</protein>
<organism evidence="2 3">
    <name type="scientific">Marinicella litoralis</name>
    <dbReference type="NCBI Taxonomy" id="644220"/>
    <lineage>
        <taxon>Bacteria</taxon>
        <taxon>Pseudomonadati</taxon>
        <taxon>Pseudomonadota</taxon>
        <taxon>Gammaproteobacteria</taxon>
        <taxon>Lysobacterales</taxon>
        <taxon>Marinicellaceae</taxon>
        <taxon>Marinicella</taxon>
    </lineage>
</organism>
<gene>
    <name evidence="2" type="ORF">C8D91_0752</name>
</gene>
<accession>A0A4R6XV46</accession>
<dbReference type="Proteomes" id="UP000295724">
    <property type="component" value="Unassembled WGS sequence"/>
</dbReference>
<dbReference type="OrthoDB" id="6196655at2"/>
<dbReference type="EMBL" id="SNZB01000001">
    <property type="protein sequence ID" value="TDR23885.1"/>
    <property type="molecule type" value="Genomic_DNA"/>
</dbReference>
<feature type="signal peptide" evidence="1">
    <location>
        <begin position="1"/>
        <end position="20"/>
    </location>
</feature>
<evidence type="ECO:0000256" key="1">
    <source>
        <dbReference type="SAM" id="SignalP"/>
    </source>
</evidence>
<keyword evidence="1" id="KW-0732">Signal</keyword>
<feature type="chain" id="PRO_5020635322" evidence="1">
    <location>
        <begin position="21"/>
        <end position="296"/>
    </location>
</feature>
<keyword evidence="3" id="KW-1185">Reference proteome</keyword>
<dbReference type="AlphaFoldDB" id="A0A4R6XV46"/>
<dbReference type="RefSeq" id="WP_099017507.1">
    <property type="nucleotide sequence ID" value="NZ_NIHB01000001.1"/>
</dbReference>
<proteinExistence type="predicted"/>
<comment type="caution">
    <text evidence="2">The sequence shown here is derived from an EMBL/GenBank/DDBJ whole genome shotgun (WGS) entry which is preliminary data.</text>
</comment>